<protein>
    <submittedName>
        <fullName evidence="2">Nucleotide-diphospho-sugar transferase domain-containing protein</fullName>
    </submittedName>
</protein>
<proteinExistence type="predicted"/>
<sequence length="396" mass="46620">MLRRFLFCFRRRGFIYILLRTMFYEKYIPFTLLLILQLHMLLPFVYNIFSFDNNDFESEIGKECDESEPMAYKIKIYNNASNTIHNLEGKKFDCRLTSILKKYQLTSQEEKPLDFIAEPPGSSIGTVFITAANLNFVPSLRAVIANIKRAFGVKQKIVAYDLGGILRNKAIMREFGQICNLEIREFNIKQLPKEVRGMKTFSWKVLIFAKAYLEFDSFIYCDTSVHFASNDFREHFNLINSGRVSPFLFGLGTYHGIKHATLKETFEYIPLFNGKNNDIEMQEANFIFVKRSEFTREILKWALLCAFTIECIEPRKVPWDCPEEIFYSNRMYGLCHRMDQSVLSILIHNAEAEIVGKGNKNYIRHYDYLHPSHRLIKHLLVRRQWNSEKIAKLYKC</sequence>
<dbReference type="InterPro" id="IPR012444">
    <property type="entry name" value="DUF1647"/>
</dbReference>
<evidence type="ECO:0000313" key="1">
    <source>
        <dbReference type="Proteomes" id="UP000095281"/>
    </source>
</evidence>
<dbReference type="AlphaFoldDB" id="A0A1I8B6L1"/>
<accession>A0A1I8B6L1</accession>
<organism evidence="1 2">
    <name type="scientific">Meloidogyne hapla</name>
    <name type="common">Root-knot nematode worm</name>
    <dbReference type="NCBI Taxonomy" id="6305"/>
    <lineage>
        <taxon>Eukaryota</taxon>
        <taxon>Metazoa</taxon>
        <taxon>Ecdysozoa</taxon>
        <taxon>Nematoda</taxon>
        <taxon>Chromadorea</taxon>
        <taxon>Rhabditida</taxon>
        <taxon>Tylenchina</taxon>
        <taxon>Tylenchomorpha</taxon>
        <taxon>Tylenchoidea</taxon>
        <taxon>Meloidogynidae</taxon>
        <taxon>Meloidogyninae</taxon>
        <taxon>Meloidogyne</taxon>
    </lineage>
</organism>
<dbReference type="OMA" id="TLDILKW"/>
<dbReference type="PANTHER" id="PTHR31389">
    <property type="entry name" value="LD39211P"/>
    <property type="match status" value="1"/>
</dbReference>
<dbReference type="Pfam" id="PF07801">
    <property type="entry name" value="DUF1647"/>
    <property type="match status" value="1"/>
</dbReference>
<name>A0A1I8B6L1_MELHA</name>
<dbReference type="WBParaSite" id="MhA1_Contig1473.frz3.gene3">
    <property type="protein sequence ID" value="MhA1_Contig1473.frz3.gene3"/>
    <property type="gene ID" value="MhA1_Contig1473.frz3.gene3"/>
</dbReference>
<reference evidence="2" key="1">
    <citation type="submission" date="2016-11" db="UniProtKB">
        <authorList>
            <consortium name="WormBaseParasite"/>
        </authorList>
    </citation>
    <scope>IDENTIFICATION</scope>
</reference>
<dbReference type="Proteomes" id="UP000095281">
    <property type="component" value="Unplaced"/>
</dbReference>
<keyword evidence="1" id="KW-1185">Reference proteome</keyword>
<dbReference type="PANTHER" id="PTHR31389:SF4">
    <property type="entry name" value="LD39211P"/>
    <property type="match status" value="1"/>
</dbReference>
<evidence type="ECO:0000313" key="2">
    <source>
        <dbReference type="WBParaSite" id="MhA1_Contig1473.frz3.gene3"/>
    </source>
</evidence>